<accession>A0AAV5NQT8</accession>
<evidence type="ECO:0000313" key="4">
    <source>
        <dbReference type="Proteomes" id="UP001156690"/>
    </source>
</evidence>
<evidence type="ECO:0000259" key="2">
    <source>
        <dbReference type="Pfam" id="PF02384"/>
    </source>
</evidence>
<organism evidence="3 4">
    <name type="scientific">Vibrio penaeicida</name>
    <dbReference type="NCBI Taxonomy" id="104609"/>
    <lineage>
        <taxon>Bacteria</taxon>
        <taxon>Pseudomonadati</taxon>
        <taxon>Pseudomonadota</taxon>
        <taxon>Gammaproteobacteria</taxon>
        <taxon>Vibrionales</taxon>
        <taxon>Vibrionaceae</taxon>
        <taxon>Vibrio</taxon>
    </lineage>
</organism>
<reference evidence="4" key="1">
    <citation type="journal article" date="2019" name="Int. J. Syst. Evol. Microbiol.">
        <title>The Global Catalogue of Microorganisms (GCM) 10K type strain sequencing project: providing services to taxonomists for standard genome sequencing and annotation.</title>
        <authorList>
            <consortium name="The Broad Institute Genomics Platform"/>
            <consortium name="The Broad Institute Genome Sequencing Center for Infectious Disease"/>
            <person name="Wu L."/>
            <person name="Ma J."/>
        </authorList>
    </citation>
    <scope>NUCLEOTIDE SEQUENCE [LARGE SCALE GENOMIC DNA]</scope>
    <source>
        <strain evidence="4">NBRC 15640</strain>
    </source>
</reference>
<dbReference type="InterPro" id="IPR003356">
    <property type="entry name" value="DNA_methylase_A-5"/>
</dbReference>
<comment type="similarity">
    <text evidence="1">Belongs to the N(4)/N(6)-methyltransferase family.</text>
</comment>
<evidence type="ECO:0000256" key="1">
    <source>
        <dbReference type="ARBA" id="ARBA00006594"/>
    </source>
</evidence>
<sequence length="124" mass="14046">MLNPHGRMAIVLPRGIFKNYGDEYIRRYILKHCKILAVVGLGGDMFKPFTNTKTCVGFFQKRETPLEDFSDVELDPDPIFALTENPGKDKTGNLIVDKDHNILSDLDEISAFVQANIQFTKAEQ</sequence>
<gene>
    <name evidence="3" type="ORF">GCM10007932_23450</name>
</gene>
<dbReference type="AlphaFoldDB" id="A0AAV5NQT8"/>
<proteinExistence type="inferred from homology"/>
<dbReference type="Proteomes" id="UP001156690">
    <property type="component" value="Unassembled WGS sequence"/>
</dbReference>
<dbReference type="EMBL" id="BSNX01000025">
    <property type="protein sequence ID" value="GLQ72985.1"/>
    <property type="molecule type" value="Genomic_DNA"/>
</dbReference>
<dbReference type="GO" id="GO:0003677">
    <property type="term" value="F:DNA binding"/>
    <property type="evidence" value="ECO:0007669"/>
    <property type="project" value="InterPro"/>
</dbReference>
<dbReference type="Gene3D" id="3.40.50.150">
    <property type="entry name" value="Vaccinia Virus protein VP39"/>
    <property type="match status" value="1"/>
</dbReference>
<comment type="caution">
    <text evidence="3">The sequence shown here is derived from an EMBL/GenBank/DDBJ whole genome shotgun (WGS) entry which is preliminary data.</text>
</comment>
<name>A0AAV5NQT8_9VIBR</name>
<feature type="domain" description="DNA methylase adenine-specific" evidence="2">
    <location>
        <begin position="2"/>
        <end position="63"/>
    </location>
</feature>
<dbReference type="GO" id="GO:0008170">
    <property type="term" value="F:N-methyltransferase activity"/>
    <property type="evidence" value="ECO:0007669"/>
    <property type="project" value="InterPro"/>
</dbReference>
<keyword evidence="4" id="KW-1185">Reference proteome</keyword>
<dbReference type="Pfam" id="PF02384">
    <property type="entry name" value="N6_Mtase"/>
    <property type="match status" value="1"/>
</dbReference>
<dbReference type="InterPro" id="IPR029063">
    <property type="entry name" value="SAM-dependent_MTases_sf"/>
</dbReference>
<protein>
    <recommendedName>
        <fullName evidence="2">DNA methylase adenine-specific domain-containing protein</fullName>
    </recommendedName>
</protein>
<evidence type="ECO:0000313" key="3">
    <source>
        <dbReference type="EMBL" id="GLQ72985.1"/>
    </source>
</evidence>
<dbReference type="SUPFAM" id="SSF53335">
    <property type="entry name" value="S-adenosyl-L-methionine-dependent methyltransferases"/>
    <property type="match status" value="1"/>
</dbReference>